<dbReference type="KEGG" id="rul:UC8_03950"/>
<organism evidence="2 3">
    <name type="scientific">Roseimaritima ulvae</name>
    <dbReference type="NCBI Taxonomy" id="980254"/>
    <lineage>
        <taxon>Bacteria</taxon>
        <taxon>Pseudomonadati</taxon>
        <taxon>Planctomycetota</taxon>
        <taxon>Planctomycetia</taxon>
        <taxon>Pirellulales</taxon>
        <taxon>Pirellulaceae</taxon>
        <taxon>Roseimaritima</taxon>
    </lineage>
</organism>
<name>A0A5B9QH97_9BACT</name>
<dbReference type="Proteomes" id="UP000325286">
    <property type="component" value="Chromosome"/>
</dbReference>
<evidence type="ECO:0000313" key="2">
    <source>
        <dbReference type="EMBL" id="QEG38438.1"/>
    </source>
</evidence>
<protein>
    <submittedName>
        <fullName evidence="2">Uncharacterized protein</fullName>
    </submittedName>
</protein>
<dbReference type="EMBL" id="CP042914">
    <property type="protein sequence ID" value="QEG38438.1"/>
    <property type="molecule type" value="Genomic_DNA"/>
</dbReference>
<keyword evidence="1" id="KW-0732">Signal</keyword>
<evidence type="ECO:0000256" key="1">
    <source>
        <dbReference type="SAM" id="SignalP"/>
    </source>
</evidence>
<proteinExistence type="predicted"/>
<feature type="signal peptide" evidence="1">
    <location>
        <begin position="1"/>
        <end position="24"/>
    </location>
</feature>
<gene>
    <name evidence="2" type="ORF">UC8_03950</name>
</gene>
<sequence precursor="true">MKMLLRNLVFALVPAMVLACTARADDNDLMSELASMDSVSIADADINVEDFDLDGLDVDQLADAAGQDDDQAMEACFRRIGYHSYSRHYYPSYSYRTYYPTYTYYRPLYHHRTYYTTYYTPVYHHHYWGCY</sequence>
<dbReference type="AlphaFoldDB" id="A0A5B9QH97"/>
<accession>A0A5B9QH97</accession>
<reference evidence="2 3" key="1">
    <citation type="submission" date="2019-08" db="EMBL/GenBank/DDBJ databases">
        <title>Deep-cultivation of Planctomycetes and their phenomic and genomic characterization uncovers novel biology.</title>
        <authorList>
            <person name="Wiegand S."/>
            <person name="Jogler M."/>
            <person name="Boedeker C."/>
            <person name="Pinto D."/>
            <person name="Vollmers J."/>
            <person name="Rivas-Marin E."/>
            <person name="Kohn T."/>
            <person name="Peeters S.H."/>
            <person name="Heuer A."/>
            <person name="Rast P."/>
            <person name="Oberbeckmann S."/>
            <person name="Bunk B."/>
            <person name="Jeske O."/>
            <person name="Meyerdierks A."/>
            <person name="Storesund J.E."/>
            <person name="Kallscheuer N."/>
            <person name="Luecker S."/>
            <person name="Lage O.M."/>
            <person name="Pohl T."/>
            <person name="Merkel B.J."/>
            <person name="Hornburger P."/>
            <person name="Mueller R.-W."/>
            <person name="Bruemmer F."/>
            <person name="Labrenz M."/>
            <person name="Spormann A.M."/>
            <person name="Op den Camp H."/>
            <person name="Overmann J."/>
            <person name="Amann R."/>
            <person name="Jetten M.S.M."/>
            <person name="Mascher T."/>
            <person name="Medema M.H."/>
            <person name="Devos D.P."/>
            <person name="Kaster A.-K."/>
            <person name="Ovreas L."/>
            <person name="Rohde M."/>
            <person name="Galperin M.Y."/>
            <person name="Jogler C."/>
        </authorList>
    </citation>
    <scope>NUCLEOTIDE SEQUENCE [LARGE SCALE GENOMIC DNA]</scope>
    <source>
        <strain evidence="2 3">UC8</strain>
    </source>
</reference>
<feature type="chain" id="PRO_5023059450" evidence="1">
    <location>
        <begin position="25"/>
        <end position="131"/>
    </location>
</feature>
<dbReference type="RefSeq" id="WP_084427192.1">
    <property type="nucleotide sequence ID" value="NZ_CP042914.1"/>
</dbReference>
<evidence type="ECO:0000313" key="3">
    <source>
        <dbReference type="Proteomes" id="UP000325286"/>
    </source>
</evidence>
<dbReference type="PROSITE" id="PS51257">
    <property type="entry name" value="PROKAR_LIPOPROTEIN"/>
    <property type="match status" value="1"/>
</dbReference>
<keyword evidence="3" id="KW-1185">Reference proteome</keyword>